<evidence type="ECO:0000256" key="7">
    <source>
        <dbReference type="ARBA" id="ARBA00022993"/>
    </source>
</evidence>
<dbReference type="InterPro" id="IPR004821">
    <property type="entry name" value="Cyt_trans-like"/>
</dbReference>
<comment type="catalytic activity">
    <reaction evidence="8 9">
        <text>(R)-4'-phosphopantetheine + ATP + H(+) = 3'-dephospho-CoA + diphosphate</text>
        <dbReference type="Rhea" id="RHEA:19801"/>
        <dbReference type="ChEBI" id="CHEBI:15378"/>
        <dbReference type="ChEBI" id="CHEBI:30616"/>
        <dbReference type="ChEBI" id="CHEBI:33019"/>
        <dbReference type="ChEBI" id="CHEBI:57328"/>
        <dbReference type="ChEBI" id="CHEBI:61723"/>
        <dbReference type="EC" id="2.7.7.3"/>
    </reaction>
</comment>
<feature type="binding site" evidence="9">
    <location>
        <begin position="126"/>
        <end position="132"/>
    </location>
    <ligand>
        <name>ATP</name>
        <dbReference type="ChEBI" id="CHEBI:30616"/>
    </ligand>
</feature>
<keyword evidence="5 9" id="KW-0067">ATP-binding</keyword>
<evidence type="ECO:0000256" key="1">
    <source>
        <dbReference type="ARBA" id="ARBA00022490"/>
    </source>
</evidence>
<dbReference type="PANTHER" id="PTHR21342:SF1">
    <property type="entry name" value="PHOSPHOPANTETHEINE ADENYLYLTRANSFERASE"/>
    <property type="match status" value="1"/>
</dbReference>
<dbReference type="Proteomes" id="UP000236394">
    <property type="component" value="Unassembled WGS sequence"/>
</dbReference>
<dbReference type="HAMAP" id="MF_00151">
    <property type="entry name" value="PPAT_bact"/>
    <property type="match status" value="1"/>
</dbReference>
<dbReference type="PRINTS" id="PR01020">
    <property type="entry name" value="LPSBIOSNTHSS"/>
</dbReference>
<dbReference type="SUPFAM" id="SSF52374">
    <property type="entry name" value="Nucleotidylyl transferase"/>
    <property type="match status" value="1"/>
</dbReference>
<dbReference type="InterPro" id="IPR001980">
    <property type="entry name" value="PPAT"/>
</dbReference>
<comment type="caution">
    <text evidence="11">The sequence shown here is derived from an EMBL/GenBank/DDBJ whole genome shotgun (WGS) entry which is preliminary data.</text>
</comment>
<evidence type="ECO:0000256" key="3">
    <source>
        <dbReference type="ARBA" id="ARBA00022695"/>
    </source>
</evidence>
<keyword evidence="7 9" id="KW-0173">Coenzyme A biosynthesis</keyword>
<feature type="site" description="Transition state stabilizer" evidence="9">
    <location>
        <position position="17"/>
    </location>
</feature>
<protein>
    <recommendedName>
        <fullName evidence="9">Phosphopantetheine adenylyltransferase</fullName>
        <ecNumber evidence="9">2.7.7.3</ecNumber>
    </recommendedName>
    <alternativeName>
        <fullName evidence="9">Dephospho-CoA pyrophosphorylase</fullName>
    </alternativeName>
    <alternativeName>
        <fullName evidence="9">Pantetheine-phosphate adenylyltransferase</fullName>
        <shortName evidence="9">PPAT</shortName>
    </alternativeName>
</protein>
<dbReference type="UniPathway" id="UPA00241">
    <property type="reaction ID" value="UER00355"/>
</dbReference>
<keyword evidence="2 9" id="KW-0808">Transferase</keyword>
<dbReference type="OMA" id="MALMNRK"/>
<comment type="subcellular location">
    <subcellularLocation>
        <location evidence="9">Cytoplasm</location>
    </subcellularLocation>
</comment>
<dbReference type="InterPro" id="IPR014729">
    <property type="entry name" value="Rossmann-like_a/b/a_fold"/>
</dbReference>
<comment type="function">
    <text evidence="9">Reversibly transfers an adenylyl group from ATP to 4'-phosphopantetheine, yielding dephospho-CoA (dPCoA) and pyrophosphate.</text>
</comment>
<evidence type="ECO:0000313" key="11">
    <source>
        <dbReference type="EMBL" id="PNH18785.1"/>
    </source>
</evidence>
<proteinExistence type="inferred from homology"/>
<comment type="similarity">
    <text evidence="9">Belongs to the bacterial CoaD family.</text>
</comment>
<evidence type="ECO:0000256" key="5">
    <source>
        <dbReference type="ARBA" id="ARBA00022840"/>
    </source>
</evidence>
<feature type="binding site" evidence="9">
    <location>
        <position position="90"/>
    </location>
    <ligand>
        <name>substrate</name>
    </ligand>
</feature>
<feature type="binding site" evidence="9">
    <location>
        <begin position="91"/>
        <end position="93"/>
    </location>
    <ligand>
        <name>ATP</name>
        <dbReference type="ChEBI" id="CHEBI:30616"/>
    </ligand>
</feature>
<reference evidence="12" key="1">
    <citation type="submission" date="2017-04" db="EMBL/GenBank/DDBJ databases">
        <authorList>
            <person name="Bumgarner R.E."/>
            <person name="Fredricks D.N."/>
            <person name="Srinivasan S."/>
        </authorList>
    </citation>
    <scope>NUCLEOTIDE SEQUENCE [LARGE SCALE GENOMIC DNA]</scope>
    <source>
        <strain evidence="12">KA00405</strain>
    </source>
</reference>
<comment type="pathway">
    <text evidence="9">Cofactor biosynthesis; coenzyme A biosynthesis; CoA from (R)-pantothenate: step 4/5.</text>
</comment>
<dbReference type="GO" id="GO:0005524">
    <property type="term" value="F:ATP binding"/>
    <property type="evidence" value="ECO:0007669"/>
    <property type="project" value="UniProtKB-KW"/>
</dbReference>
<feature type="binding site" evidence="9">
    <location>
        <position position="9"/>
    </location>
    <ligand>
        <name>substrate</name>
    </ligand>
</feature>
<dbReference type="GO" id="GO:0015937">
    <property type="term" value="P:coenzyme A biosynthetic process"/>
    <property type="evidence" value="ECO:0007669"/>
    <property type="project" value="UniProtKB-UniRule"/>
</dbReference>
<dbReference type="RefSeq" id="WP_012993929.1">
    <property type="nucleotide sequence ID" value="NZ_NBZD01000002.1"/>
</dbReference>
<keyword evidence="6 9" id="KW-0460">Magnesium</keyword>
<evidence type="ECO:0000256" key="8">
    <source>
        <dbReference type="ARBA" id="ARBA00029346"/>
    </source>
</evidence>
<feature type="binding site" evidence="9">
    <location>
        <position position="101"/>
    </location>
    <ligand>
        <name>ATP</name>
        <dbReference type="ChEBI" id="CHEBI:30616"/>
    </ligand>
</feature>
<evidence type="ECO:0000256" key="2">
    <source>
        <dbReference type="ARBA" id="ARBA00022679"/>
    </source>
</evidence>
<accession>A0A2J8B222</accession>
<evidence type="ECO:0000259" key="10">
    <source>
        <dbReference type="Pfam" id="PF01467"/>
    </source>
</evidence>
<dbReference type="CDD" id="cd02163">
    <property type="entry name" value="PPAT"/>
    <property type="match status" value="1"/>
</dbReference>
<feature type="binding site" evidence="9">
    <location>
        <position position="76"/>
    </location>
    <ligand>
        <name>substrate</name>
    </ligand>
</feature>
<keyword evidence="1 9" id="KW-0963">Cytoplasm</keyword>
<name>A0A2J8B222_9FIRM</name>
<dbReference type="Gene3D" id="3.40.50.620">
    <property type="entry name" value="HUPs"/>
    <property type="match status" value="1"/>
</dbReference>
<dbReference type="Pfam" id="PF01467">
    <property type="entry name" value="CTP_transf_like"/>
    <property type="match status" value="1"/>
</dbReference>
<feature type="binding site" evidence="9">
    <location>
        <position position="17"/>
    </location>
    <ligand>
        <name>ATP</name>
        <dbReference type="ChEBI" id="CHEBI:30616"/>
    </ligand>
</feature>
<dbReference type="EC" id="2.7.7.3" evidence="9"/>
<keyword evidence="4 9" id="KW-0547">Nucleotide-binding</keyword>
<dbReference type="GO" id="GO:0004595">
    <property type="term" value="F:pantetheine-phosphate adenylyltransferase activity"/>
    <property type="evidence" value="ECO:0007669"/>
    <property type="project" value="UniProtKB-UniRule"/>
</dbReference>
<dbReference type="NCBIfam" id="TIGR01510">
    <property type="entry name" value="coaD_prev_kdtB"/>
    <property type="match status" value="1"/>
</dbReference>
<feature type="binding site" evidence="9">
    <location>
        <begin position="9"/>
        <end position="10"/>
    </location>
    <ligand>
        <name>ATP</name>
        <dbReference type="ChEBI" id="CHEBI:30616"/>
    </ligand>
</feature>
<dbReference type="NCBIfam" id="TIGR00125">
    <property type="entry name" value="cyt_tran_rel"/>
    <property type="match status" value="1"/>
</dbReference>
<evidence type="ECO:0000256" key="4">
    <source>
        <dbReference type="ARBA" id="ARBA00022741"/>
    </source>
</evidence>
<gene>
    <name evidence="9" type="primary">coaD</name>
    <name evidence="11" type="ORF">B7R76_04320</name>
</gene>
<organism evidence="11 12">
    <name type="scientific">Mageeibacillus indolicus</name>
    <dbReference type="NCBI Taxonomy" id="884684"/>
    <lineage>
        <taxon>Bacteria</taxon>
        <taxon>Bacillati</taxon>
        <taxon>Bacillota</taxon>
        <taxon>Clostridia</taxon>
        <taxon>Eubacteriales</taxon>
        <taxon>Oscillospiraceae</taxon>
        <taxon>Mageeibacillus</taxon>
    </lineage>
</organism>
<dbReference type="EMBL" id="NBZD01000002">
    <property type="protein sequence ID" value="PNH18785.1"/>
    <property type="molecule type" value="Genomic_DNA"/>
</dbReference>
<evidence type="ECO:0000313" key="12">
    <source>
        <dbReference type="Proteomes" id="UP000236394"/>
    </source>
</evidence>
<feature type="domain" description="Cytidyltransferase-like" evidence="10">
    <location>
        <begin position="5"/>
        <end position="136"/>
    </location>
</feature>
<keyword evidence="3 9" id="KW-0548">Nucleotidyltransferase</keyword>
<evidence type="ECO:0000256" key="9">
    <source>
        <dbReference type="HAMAP-Rule" id="MF_00151"/>
    </source>
</evidence>
<comment type="subunit">
    <text evidence="9">Homohexamer.</text>
</comment>
<feature type="binding site" evidence="9">
    <location>
        <position position="41"/>
    </location>
    <ligand>
        <name>substrate</name>
    </ligand>
</feature>
<dbReference type="AlphaFoldDB" id="A0A2J8B222"/>
<comment type="cofactor">
    <cofactor evidence="9">
        <name>Mg(2+)</name>
        <dbReference type="ChEBI" id="CHEBI:18420"/>
    </cofactor>
</comment>
<sequence>MRTLVYPGTFDPFTNGHLDIARRAAGLCDRLIVAVLTNYQKNPLFTLAERCAMVQACIDSEADRDKIKVIPYDGLLVNFMREKGAKAIVRGLRSESDFRFEAEMAAANRLLWPEFESILLSCRPDLAFTSSSIVREVAAYSGDISGMVPAQIQAVVRSKCCVRKGKLEGGRRG</sequence>
<dbReference type="PANTHER" id="PTHR21342">
    <property type="entry name" value="PHOSPHOPANTETHEINE ADENYLYLTRANSFERASE"/>
    <property type="match status" value="1"/>
</dbReference>
<dbReference type="GO" id="GO:0005737">
    <property type="term" value="C:cytoplasm"/>
    <property type="evidence" value="ECO:0007669"/>
    <property type="project" value="UniProtKB-SubCell"/>
</dbReference>
<evidence type="ECO:0000256" key="6">
    <source>
        <dbReference type="ARBA" id="ARBA00022842"/>
    </source>
</evidence>